<evidence type="ECO:0000313" key="2">
    <source>
        <dbReference type="EMBL" id="AKC92660.1"/>
    </source>
</evidence>
<dbReference type="Gene3D" id="1.10.1200.10">
    <property type="entry name" value="ACP-like"/>
    <property type="match status" value="1"/>
</dbReference>
<dbReference type="InterPro" id="IPR036736">
    <property type="entry name" value="ACP-like_sf"/>
</dbReference>
<dbReference type="InterPro" id="IPR009081">
    <property type="entry name" value="PP-bd_ACP"/>
</dbReference>
<accession>A0A0E3USN4</accession>
<reference evidence="2" key="1">
    <citation type="journal article" date="2015" name="J. Biol. Chem.">
        <title>The biosynthesis of capuramycin-type antibiotics: identification of the A-102395 biosynthetic gene cluster, mechanism of self-resistance, and formation of uridine-5'-carboxamide.</title>
        <authorList>
            <person name="Cai W."/>
            <person name="Goswami A."/>
            <person name="Yang Z."/>
            <person name="Liu X."/>
            <person name="Green K.D."/>
            <person name="Barnard-Britson S."/>
            <person name="Baba S."/>
            <person name="Funabashi M."/>
            <person name="Nonaka K."/>
            <person name="Sunkara M."/>
            <person name="Morris A.J."/>
            <person name="Spork A.P."/>
            <person name="Ducho C."/>
            <person name="Garneau-Tsodikova S."/>
            <person name="Thorson J.S."/>
            <person name="Van Lanen S.G."/>
        </authorList>
    </citation>
    <scope>NUCLEOTIDE SEQUENCE</scope>
    <source>
        <strain evidence="2">SANK 60206</strain>
    </source>
</reference>
<proteinExistence type="predicted"/>
<sequence length="97" mass="10763">MNQEPADTTPWSGAFEEVLREHLRFLDAAEAIDPDVTLIALGIDSFTVLVLLAAIEDRLNVVVPDEMVNFEVFATSRTLWNAIVGLKKQQHEARADG</sequence>
<organism evidence="2">
    <name type="scientific">Amycolatopsis sp. SANK 60206</name>
    <dbReference type="NCBI Taxonomy" id="1642649"/>
    <lineage>
        <taxon>Bacteria</taxon>
        <taxon>Bacillati</taxon>
        <taxon>Actinomycetota</taxon>
        <taxon>Actinomycetes</taxon>
        <taxon>Pseudonocardiales</taxon>
        <taxon>Pseudonocardiaceae</taxon>
        <taxon>Amycolatopsis</taxon>
    </lineage>
</organism>
<dbReference type="SUPFAM" id="SSF47336">
    <property type="entry name" value="ACP-like"/>
    <property type="match status" value="1"/>
</dbReference>
<dbReference type="EMBL" id="KP995196">
    <property type="protein sequence ID" value="AKC92660.1"/>
    <property type="molecule type" value="Genomic_DNA"/>
</dbReference>
<feature type="domain" description="Carrier" evidence="1">
    <location>
        <begin position="9"/>
        <end position="87"/>
    </location>
</feature>
<dbReference type="AlphaFoldDB" id="A0A0E3USN4"/>
<name>A0A0E3USN4_9PSEU</name>
<dbReference type="Pfam" id="PF00550">
    <property type="entry name" value="PP-binding"/>
    <property type="match status" value="1"/>
</dbReference>
<evidence type="ECO:0000259" key="1">
    <source>
        <dbReference type="PROSITE" id="PS50075"/>
    </source>
</evidence>
<dbReference type="PROSITE" id="PS50075">
    <property type="entry name" value="CARRIER"/>
    <property type="match status" value="1"/>
</dbReference>
<protein>
    <submittedName>
        <fullName evidence="2">Putative acyl carrier protein</fullName>
    </submittedName>
</protein>